<dbReference type="EMBL" id="CYSB01000035">
    <property type="protein sequence ID" value="CUH68609.1"/>
    <property type="molecule type" value="Genomic_DNA"/>
</dbReference>
<name>A0A0P1GHM2_9RHOB</name>
<dbReference type="AlphaFoldDB" id="A0A0P1GHM2"/>
<evidence type="ECO:0000313" key="3">
    <source>
        <dbReference type="EMBL" id="CUH74123.1"/>
    </source>
</evidence>
<protein>
    <recommendedName>
        <fullName evidence="6">Inner membrane protein YdjM</fullName>
    </recommendedName>
</protein>
<sequence length="162" mass="18567">MFIGHLPAAYLALKPFQRHLPPMAFGAALVGSVLPDVDMLWFYLIDDRAHHHHAYLTHRPVLWMQLWLLGMLLRRFAPRLGIILAMLATGALIHMLLDSIAGAIHWGWPVAGAPITLVEVQPTHDHWIKSFLSHWTFKVEIAICLLAALVWWRSRAQRRRPV</sequence>
<accession>A0A0P1GHM2</accession>
<evidence type="ECO:0000313" key="4">
    <source>
        <dbReference type="Proteomes" id="UP000051086"/>
    </source>
</evidence>
<dbReference type="Proteomes" id="UP000051086">
    <property type="component" value="Unassembled WGS sequence"/>
</dbReference>
<organism evidence="3 5">
    <name type="scientific">Thalassovita autumnalis</name>
    <dbReference type="NCBI Taxonomy" id="2072972"/>
    <lineage>
        <taxon>Bacteria</taxon>
        <taxon>Pseudomonadati</taxon>
        <taxon>Pseudomonadota</taxon>
        <taxon>Alphaproteobacteria</taxon>
        <taxon>Rhodobacterales</taxon>
        <taxon>Roseobacteraceae</taxon>
        <taxon>Thalassovita</taxon>
    </lineage>
</organism>
<dbReference type="EMBL" id="CYSC01000044">
    <property type="protein sequence ID" value="CUH74123.1"/>
    <property type="molecule type" value="Genomic_DNA"/>
</dbReference>
<evidence type="ECO:0000313" key="2">
    <source>
        <dbReference type="EMBL" id="CUH68609.1"/>
    </source>
</evidence>
<proteinExistence type="predicted"/>
<keyword evidence="1" id="KW-0472">Membrane</keyword>
<feature type="transmembrane region" description="Helical" evidence="1">
    <location>
        <begin position="80"/>
        <end position="108"/>
    </location>
</feature>
<dbReference type="OrthoDB" id="199738at2"/>
<evidence type="ECO:0008006" key="6">
    <source>
        <dbReference type="Google" id="ProtNLM"/>
    </source>
</evidence>
<keyword evidence="4" id="KW-1185">Reference proteome</keyword>
<keyword evidence="1" id="KW-1133">Transmembrane helix</keyword>
<dbReference type="Proteomes" id="UP000051887">
    <property type="component" value="Unassembled WGS sequence"/>
</dbReference>
<dbReference type="RefSeq" id="WP_058245249.1">
    <property type="nucleotide sequence ID" value="NZ_CYSB01000035.1"/>
</dbReference>
<reference evidence="2 4" key="2">
    <citation type="submission" date="2015-09" db="EMBL/GenBank/DDBJ databases">
        <authorList>
            <person name="Rodrigo-Torres L."/>
            <person name="Arahal D.R."/>
        </authorList>
    </citation>
    <scope>NUCLEOTIDE SEQUENCE [LARGE SCALE GENOMIC DNA]</scope>
    <source>
        <strain evidence="2 4">CECT 5118</strain>
    </source>
</reference>
<evidence type="ECO:0000256" key="1">
    <source>
        <dbReference type="SAM" id="Phobius"/>
    </source>
</evidence>
<feature type="transmembrane region" description="Helical" evidence="1">
    <location>
        <begin position="23"/>
        <end position="44"/>
    </location>
</feature>
<gene>
    <name evidence="2" type="ORF">TL5118_02691</name>
    <name evidence="3" type="ORF">TL5120_03941</name>
</gene>
<evidence type="ECO:0000313" key="5">
    <source>
        <dbReference type="Proteomes" id="UP000051887"/>
    </source>
</evidence>
<dbReference type="Pfam" id="PF04307">
    <property type="entry name" value="YdjM"/>
    <property type="match status" value="1"/>
</dbReference>
<feature type="transmembrane region" description="Helical" evidence="1">
    <location>
        <begin position="135"/>
        <end position="152"/>
    </location>
</feature>
<keyword evidence="1" id="KW-0812">Transmembrane</keyword>
<dbReference type="InterPro" id="IPR007404">
    <property type="entry name" value="YdjM-like"/>
</dbReference>
<reference evidence="3 5" key="1">
    <citation type="submission" date="2015-09" db="EMBL/GenBank/DDBJ databases">
        <authorList>
            <consortium name="Swine Surveillance"/>
        </authorList>
    </citation>
    <scope>NUCLEOTIDE SEQUENCE [LARGE SCALE GENOMIC DNA]</scope>
    <source>
        <strain evidence="3 5">5120</strain>
    </source>
</reference>